<gene>
    <name evidence="1" type="ORF">Cadr_000004011</name>
</gene>
<comment type="caution">
    <text evidence="1">The sequence shown here is derived from an EMBL/GenBank/DDBJ whole genome shotgun (WGS) entry which is preliminary data.</text>
</comment>
<reference evidence="1 2" key="1">
    <citation type="journal article" date="2019" name="Mol. Ecol. Resour.">
        <title>Improving Illumina assemblies with Hi-C and long reads: an example with the North African dromedary.</title>
        <authorList>
            <person name="Elbers J.P."/>
            <person name="Rogers M.F."/>
            <person name="Perelman P.L."/>
            <person name="Proskuryakova A.A."/>
            <person name="Serdyukova N.A."/>
            <person name="Johnson W.E."/>
            <person name="Horin P."/>
            <person name="Corander J."/>
            <person name="Murphy D."/>
            <person name="Burger P.A."/>
        </authorList>
    </citation>
    <scope>NUCLEOTIDE SEQUENCE [LARGE SCALE GENOMIC DNA]</scope>
    <source>
        <strain evidence="1">Drom800</strain>
        <tissue evidence="1">Blood</tissue>
    </source>
</reference>
<keyword evidence="2" id="KW-1185">Reference proteome</keyword>
<dbReference type="GO" id="GO:0000122">
    <property type="term" value="P:negative regulation of transcription by RNA polymerase II"/>
    <property type="evidence" value="ECO:0007669"/>
    <property type="project" value="TreeGrafter"/>
</dbReference>
<name>A0A5N4EEP4_CAMDR</name>
<dbReference type="Pfam" id="PF15306">
    <property type="entry name" value="LIN37"/>
    <property type="match status" value="1"/>
</dbReference>
<protein>
    <submittedName>
        <fullName evidence="1">Protein lin-37-like protein</fullName>
    </submittedName>
</protein>
<evidence type="ECO:0000313" key="2">
    <source>
        <dbReference type="Proteomes" id="UP000299084"/>
    </source>
</evidence>
<dbReference type="PANTHER" id="PTHR31336">
    <property type="entry name" value="LIN37 HOMOLOG"/>
    <property type="match status" value="1"/>
</dbReference>
<evidence type="ECO:0000313" key="1">
    <source>
        <dbReference type="EMBL" id="KAB1281754.1"/>
    </source>
</evidence>
<dbReference type="GO" id="GO:0031523">
    <property type="term" value="C:Myb complex"/>
    <property type="evidence" value="ECO:0007669"/>
    <property type="project" value="TreeGrafter"/>
</dbReference>
<organism evidence="1 2">
    <name type="scientific">Camelus dromedarius</name>
    <name type="common">Dromedary</name>
    <name type="synonym">Arabian camel</name>
    <dbReference type="NCBI Taxonomy" id="9838"/>
    <lineage>
        <taxon>Eukaryota</taxon>
        <taxon>Metazoa</taxon>
        <taxon>Chordata</taxon>
        <taxon>Craniata</taxon>
        <taxon>Vertebrata</taxon>
        <taxon>Euteleostomi</taxon>
        <taxon>Mammalia</taxon>
        <taxon>Eutheria</taxon>
        <taxon>Laurasiatheria</taxon>
        <taxon>Artiodactyla</taxon>
        <taxon>Tylopoda</taxon>
        <taxon>Camelidae</taxon>
        <taxon>Camelus</taxon>
    </lineage>
</organism>
<dbReference type="PANTHER" id="PTHR31336:SF3">
    <property type="entry name" value="PROTEIN LIN-37 HOMOLOG"/>
    <property type="match status" value="1"/>
</dbReference>
<dbReference type="Proteomes" id="UP000299084">
    <property type="component" value="Unassembled WGS sequence"/>
</dbReference>
<proteinExistence type="predicted"/>
<dbReference type="AlphaFoldDB" id="A0A5N4EEP4"/>
<dbReference type="EMBL" id="JWIN03000003">
    <property type="protein sequence ID" value="KAB1281754.1"/>
    <property type="molecule type" value="Genomic_DNA"/>
</dbReference>
<sequence>MDREHLDEEAWKTHLHAHSKDCAIITATVKRPSAHIYHQQTRKRRKIDDGLAEGGLQRTSTYVTKVFDQSMDLAQCKENTLLYPISGTWMGNSGSLGKYQCSPTSLLTPIFGHAEGSEVTKQQKSFTYNPWAT</sequence>
<accession>A0A5N4EEP4</accession>
<dbReference type="InterPro" id="IPR028226">
    <property type="entry name" value="LIN37"/>
</dbReference>
<dbReference type="GO" id="GO:0017053">
    <property type="term" value="C:transcription repressor complex"/>
    <property type="evidence" value="ECO:0007669"/>
    <property type="project" value="InterPro"/>
</dbReference>